<organism evidence="1 2">
    <name type="scientific">Gymnopilus dilepis</name>
    <dbReference type="NCBI Taxonomy" id="231916"/>
    <lineage>
        <taxon>Eukaryota</taxon>
        <taxon>Fungi</taxon>
        <taxon>Dikarya</taxon>
        <taxon>Basidiomycota</taxon>
        <taxon>Agaricomycotina</taxon>
        <taxon>Agaricomycetes</taxon>
        <taxon>Agaricomycetidae</taxon>
        <taxon>Agaricales</taxon>
        <taxon>Agaricineae</taxon>
        <taxon>Hymenogastraceae</taxon>
        <taxon>Gymnopilus</taxon>
    </lineage>
</organism>
<dbReference type="AlphaFoldDB" id="A0A409YBV5"/>
<evidence type="ECO:0000313" key="2">
    <source>
        <dbReference type="Proteomes" id="UP000284706"/>
    </source>
</evidence>
<dbReference type="EMBL" id="NHYE01001006">
    <property type="protein sequence ID" value="PPR00479.1"/>
    <property type="molecule type" value="Genomic_DNA"/>
</dbReference>
<name>A0A409YBV5_9AGAR</name>
<protein>
    <submittedName>
        <fullName evidence="1">Uncharacterized protein</fullName>
    </submittedName>
</protein>
<dbReference type="InParanoid" id="A0A409YBV5"/>
<keyword evidence="2" id="KW-1185">Reference proteome</keyword>
<proteinExistence type="predicted"/>
<dbReference type="Proteomes" id="UP000284706">
    <property type="component" value="Unassembled WGS sequence"/>
</dbReference>
<accession>A0A409YBV5</accession>
<reference evidence="1 2" key="1">
    <citation type="journal article" date="2018" name="Evol. Lett.">
        <title>Horizontal gene cluster transfer increased hallucinogenic mushroom diversity.</title>
        <authorList>
            <person name="Reynolds H.T."/>
            <person name="Vijayakumar V."/>
            <person name="Gluck-Thaler E."/>
            <person name="Korotkin H.B."/>
            <person name="Matheny P.B."/>
            <person name="Slot J.C."/>
        </authorList>
    </citation>
    <scope>NUCLEOTIDE SEQUENCE [LARGE SCALE GENOMIC DNA]</scope>
    <source>
        <strain evidence="1 2">SRW20</strain>
    </source>
</reference>
<comment type="caution">
    <text evidence="1">The sequence shown here is derived from an EMBL/GenBank/DDBJ whole genome shotgun (WGS) entry which is preliminary data.</text>
</comment>
<gene>
    <name evidence="1" type="ORF">CVT26_009686</name>
</gene>
<evidence type="ECO:0000313" key="1">
    <source>
        <dbReference type="EMBL" id="PPR00479.1"/>
    </source>
</evidence>
<sequence>MCRVRSELASLLLSDPPFLIPTPTQLQLKGLLVTPQATGLRRLVHVRLRGWELEAPETLLVSSAP</sequence>